<name>B0CG53_ACAM1</name>
<feature type="domain" description="Sulfatase-modifying factor enzyme-like" evidence="1">
    <location>
        <begin position="16"/>
        <end position="235"/>
    </location>
</feature>
<dbReference type="AlphaFoldDB" id="B0CG53"/>
<dbReference type="Pfam" id="PF03781">
    <property type="entry name" value="FGE-sulfatase"/>
    <property type="match status" value="1"/>
</dbReference>
<sequence length="240" mass="26884">MQQYIEHLDQQPFIYMVEIPGGEFIMGASEAEEGSWDRERPQHHVIIAPFLMSQFTVTQAQWEAIMESNPSQFKGANRPVENITWNEAVGFCQKLSQKSGKDYRLPSEAEWEYACRGGTSTPFHYGETITPALANYNDANYGSEGKNQQQTTEVGCFPPNGFGLYDMHGNVWELCLDTWHGNYKGAPTDGNAWSDHNPKYHVARGGSYISGPRLCRCANRGRSPIAGLIQGFRIVSGLTH</sequence>
<reference evidence="2 3" key="1">
    <citation type="journal article" date="2008" name="Proc. Natl. Acad. Sci. U.S.A.">
        <title>Niche adaptation and genome expansion in the chlorophyll d-producing cyanobacterium Acaryochloris marina.</title>
        <authorList>
            <person name="Swingley W.D."/>
            <person name="Chen M."/>
            <person name="Cheung P.C."/>
            <person name="Conrad A.L."/>
            <person name="Dejesa L.C."/>
            <person name="Hao J."/>
            <person name="Honchak B.M."/>
            <person name="Karbach L.E."/>
            <person name="Kurdoglu A."/>
            <person name="Lahiri S."/>
            <person name="Mastrian S.D."/>
            <person name="Miyashita H."/>
            <person name="Page L."/>
            <person name="Ramakrishna P."/>
            <person name="Satoh S."/>
            <person name="Sattley W.M."/>
            <person name="Shimada Y."/>
            <person name="Taylor H.L."/>
            <person name="Tomo T."/>
            <person name="Tsuchiya T."/>
            <person name="Wang Z.T."/>
            <person name="Raymond J."/>
            <person name="Mimuro M."/>
            <person name="Blankenship R.E."/>
            <person name="Touchman J.W."/>
        </authorList>
    </citation>
    <scope>NUCLEOTIDE SEQUENCE [LARGE SCALE GENOMIC DNA]</scope>
    <source>
        <strain evidence="3">MBIC 11017</strain>
    </source>
</reference>
<dbReference type="OrthoDB" id="3981129at2"/>
<dbReference type="InterPro" id="IPR042095">
    <property type="entry name" value="SUMF_sf"/>
</dbReference>
<dbReference type="InterPro" id="IPR051043">
    <property type="entry name" value="Sulfatase_Mod_Factor_Kinase"/>
</dbReference>
<gene>
    <name evidence="2" type="ordered locus">AM1_5659</name>
</gene>
<evidence type="ECO:0000259" key="1">
    <source>
        <dbReference type="Pfam" id="PF03781"/>
    </source>
</evidence>
<dbReference type="InterPro" id="IPR016187">
    <property type="entry name" value="CTDL_fold"/>
</dbReference>
<dbReference type="InterPro" id="IPR005532">
    <property type="entry name" value="SUMF_dom"/>
</dbReference>
<dbReference type="Gene3D" id="3.90.1580.10">
    <property type="entry name" value="paralog of FGE (formylglycine-generating enzyme)"/>
    <property type="match status" value="1"/>
</dbReference>
<keyword evidence="3" id="KW-1185">Reference proteome</keyword>
<dbReference type="HOGENOM" id="CLU_012431_2_4_3"/>
<dbReference type="EMBL" id="CP000828">
    <property type="protein sequence ID" value="ABW30606.1"/>
    <property type="molecule type" value="Genomic_DNA"/>
</dbReference>
<dbReference type="PANTHER" id="PTHR23150">
    <property type="entry name" value="SULFATASE MODIFYING FACTOR 1, 2"/>
    <property type="match status" value="1"/>
</dbReference>
<evidence type="ECO:0000313" key="2">
    <source>
        <dbReference type="EMBL" id="ABW30606.1"/>
    </source>
</evidence>
<dbReference type="Proteomes" id="UP000000268">
    <property type="component" value="Chromosome"/>
</dbReference>
<dbReference type="eggNOG" id="COG1262">
    <property type="taxonomic scope" value="Bacteria"/>
</dbReference>
<dbReference type="PANTHER" id="PTHR23150:SF19">
    <property type="entry name" value="FORMYLGLYCINE-GENERATING ENZYME"/>
    <property type="match status" value="1"/>
</dbReference>
<dbReference type="STRING" id="329726.AM1_5659"/>
<dbReference type="KEGG" id="amr:AM1_5659"/>
<protein>
    <recommendedName>
        <fullName evidence="1">Sulfatase-modifying factor enzyme-like domain-containing protein</fullName>
    </recommendedName>
</protein>
<dbReference type="GO" id="GO:0120147">
    <property type="term" value="F:formylglycine-generating oxidase activity"/>
    <property type="evidence" value="ECO:0007669"/>
    <property type="project" value="TreeGrafter"/>
</dbReference>
<accession>B0CG53</accession>
<dbReference type="SUPFAM" id="SSF56436">
    <property type="entry name" value="C-type lectin-like"/>
    <property type="match status" value="1"/>
</dbReference>
<organism evidence="2 3">
    <name type="scientific">Acaryochloris marina (strain MBIC 11017)</name>
    <dbReference type="NCBI Taxonomy" id="329726"/>
    <lineage>
        <taxon>Bacteria</taxon>
        <taxon>Bacillati</taxon>
        <taxon>Cyanobacteriota</taxon>
        <taxon>Cyanophyceae</taxon>
        <taxon>Acaryochloridales</taxon>
        <taxon>Acaryochloridaceae</taxon>
        <taxon>Acaryochloris</taxon>
    </lineage>
</organism>
<proteinExistence type="predicted"/>
<evidence type="ECO:0000313" key="3">
    <source>
        <dbReference type="Proteomes" id="UP000000268"/>
    </source>
</evidence>